<dbReference type="Proteomes" id="UP000220158">
    <property type="component" value="Chromosome 9"/>
</dbReference>
<gene>
    <name evidence="3" type="ORF">PRELSG_0936600</name>
</gene>
<proteinExistence type="predicted"/>
<dbReference type="EMBL" id="LN835304">
    <property type="protein sequence ID" value="CRH00262.1"/>
    <property type="molecule type" value="Genomic_DNA"/>
</dbReference>
<dbReference type="KEGG" id="prel:PRELSG_0936600"/>
<dbReference type="SMART" id="SM00360">
    <property type="entry name" value="RRM"/>
    <property type="match status" value="1"/>
</dbReference>
<protein>
    <submittedName>
        <fullName evidence="3">RNA-binding protein, putative</fullName>
    </submittedName>
</protein>
<dbReference type="AlphaFoldDB" id="A0A1J1H9J6"/>
<reference evidence="3 4" key="1">
    <citation type="submission" date="2015-04" db="EMBL/GenBank/DDBJ databases">
        <authorList>
            <consortium name="Pathogen Informatics"/>
        </authorList>
    </citation>
    <scope>NUCLEOTIDE SEQUENCE [LARGE SCALE GENOMIC DNA]</scope>
    <source>
        <strain evidence="3 4">SGS1</strain>
    </source>
</reference>
<sequence>MNSKFYEMHNSYDHMHDDYLNYPNFKKYIDENNNNNNFEESRKYIHREITKTLNSNSIKIHRVSNEGFTQNNKSSKNMDKQTKKKFMHNNVDDTDIKRNKNINNYTNLKSNNNSISPVHKGGGIKKELAKNIMNNTNKRNSDINNERINRIREPMYEKKNLLKYELFSEVNKNIFLEKSDKKNKSIENFIFTNEEKLNNTRNINQQYELQKNNNNEITEEFNPNIHNFKEVNNTKRKINNFTLTKIEDKKKEKDNICFFSKKSFENEQKENYNSCDNFKNKNISYNVINNNNMCNYDSNFNIKSFQKKILYDRNVNSQNSRISNDPSKYKKYNNLKDNFFMNNNQRDFSSNCNILKNKSEVLLRTDLDEKIYANNIMYDDYFTIENLEKCDEKKEFFKREEYNNIKNDKIIGFNYHKNFNNSKILLNNKKLVDSKYNFDKRKNVNFIEKNNLNKNNFNREYVNENNINELSLQEMRSGFSDMRKEYFQNDLDKNENNMYNEKLKDKFSENDTRLLSNNIHFIPHICDNNISNNPNIQIEQNENKALMNCYLSEKNLYNQNKNDACISDNFTMNSNVGDLSDILNNNGYLDDSFKFEYLEMGTNDMDLESKENNSNNLNQVEKKEEYVIKLFFGNLAPITTEKDMHNLFSNFGKCDSLIILKDRRSKSRGSGFVTFYNMQEAVNAIKCLNNKIILSGAHKPLEVRFPENKEEKKLRTKLLNAAKWKGKKIAPSGCLPISTEDILNQTPLSMNIPSNFTFLNQNDSYFFSENDNASYDNKDIINYDSSNINNFNCSEEFSELYKTTSETTVDTLNTDYFNKMDENKMNRYNSYKYMQENLSEDMNMHLMHKKYDSFLPNFLIDSIAGKGNSFETMGTIKHTYVDAENKTLLSNFTTEINGTNSLSEMKYEPINNTNDNNINTNCNSIKNYKDDQNSYFFNFCNNSDKEKKENFNSFYSYLDKKNNFHDTQDVCEREFYDPSKKKTIVKNVLDEIDNDINDIIVKYGTINNNNDNDNNTCDNSKGYNNFNIHYLGFNLSHLIKTNEDDLLKNQNLSNTNSCNDELYNNDKKINDSENDDQEDELYKLKTTNSQSSVNLIEEHNKHLEINDNLSDEMLKNLISLYTKNKSSIFTSHMFSYLNNVLCEINNALEIFSKFNVKTSIKNTNKNKKLNNEKQFT</sequence>
<keyword evidence="4" id="KW-1185">Reference proteome</keyword>
<dbReference type="PROSITE" id="PS50102">
    <property type="entry name" value="RRM"/>
    <property type="match status" value="1"/>
</dbReference>
<dbReference type="GO" id="GO:0003723">
    <property type="term" value="F:RNA binding"/>
    <property type="evidence" value="ECO:0007669"/>
    <property type="project" value="UniProtKB-UniRule"/>
</dbReference>
<dbReference type="GO" id="GO:0048026">
    <property type="term" value="P:positive regulation of mRNA splicing, via spliceosome"/>
    <property type="evidence" value="ECO:0007669"/>
    <property type="project" value="TreeGrafter"/>
</dbReference>
<dbReference type="OrthoDB" id="439808at2759"/>
<evidence type="ECO:0000256" key="1">
    <source>
        <dbReference type="PROSITE-ProRule" id="PRU00176"/>
    </source>
</evidence>
<dbReference type="PANTHER" id="PTHR48030:SF3">
    <property type="entry name" value="SPLICING FACTOR 3B SUBUNIT 4"/>
    <property type="match status" value="1"/>
</dbReference>
<name>A0A1J1H9J6_PLARL</name>
<dbReference type="SUPFAM" id="SSF54928">
    <property type="entry name" value="RNA-binding domain, RBD"/>
    <property type="match status" value="1"/>
</dbReference>
<dbReference type="InterPro" id="IPR012677">
    <property type="entry name" value="Nucleotide-bd_a/b_plait_sf"/>
</dbReference>
<dbReference type="GeneID" id="39736378"/>
<evidence type="ECO:0000313" key="4">
    <source>
        <dbReference type="Proteomes" id="UP000220158"/>
    </source>
</evidence>
<dbReference type="Gene3D" id="3.30.70.330">
    <property type="match status" value="1"/>
</dbReference>
<dbReference type="InterPro" id="IPR052084">
    <property type="entry name" value="SF3B4_spliceosome_assoc"/>
</dbReference>
<feature type="domain" description="RRM" evidence="2">
    <location>
        <begin position="628"/>
        <end position="708"/>
    </location>
</feature>
<accession>A0A1J1H9J6</accession>
<dbReference type="OMA" id="MYDDYFT"/>
<evidence type="ECO:0000313" key="3">
    <source>
        <dbReference type="EMBL" id="CRH00262.1"/>
    </source>
</evidence>
<dbReference type="GO" id="GO:0071011">
    <property type="term" value="C:precatalytic spliceosome"/>
    <property type="evidence" value="ECO:0007669"/>
    <property type="project" value="TreeGrafter"/>
</dbReference>
<dbReference type="InterPro" id="IPR000504">
    <property type="entry name" value="RRM_dom"/>
</dbReference>
<evidence type="ECO:0000259" key="2">
    <source>
        <dbReference type="PROSITE" id="PS50102"/>
    </source>
</evidence>
<dbReference type="VEuPathDB" id="PlasmoDB:PRELSG_0936600"/>
<dbReference type="PANTHER" id="PTHR48030">
    <property type="entry name" value="SPLICING FACTOR 3B SUBUNIT 4"/>
    <property type="match status" value="1"/>
</dbReference>
<dbReference type="InterPro" id="IPR035979">
    <property type="entry name" value="RBD_domain_sf"/>
</dbReference>
<organism evidence="3 4">
    <name type="scientific">Plasmodium relictum</name>
    <dbReference type="NCBI Taxonomy" id="85471"/>
    <lineage>
        <taxon>Eukaryota</taxon>
        <taxon>Sar</taxon>
        <taxon>Alveolata</taxon>
        <taxon>Apicomplexa</taxon>
        <taxon>Aconoidasida</taxon>
        <taxon>Haemosporida</taxon>
        <taxon>Plasmodiidae</taxon>
        <taxon>Plasmodium</taxon>
        <taxon>Plasmodium (Haemamoeba)</taxon>
    </lineage>
</organism>
<keyword evidence="1" id="KW-0694">RNA-binding</keyword>
<dbReference type="GO" id="GO:0005730">
    <property type="term" value="C:nucleolus"/>
    <property type="evidence" value="ECO:0007669"/>
    <property type="project" value="TreeGrafter"/>
</dbReference>
<dbReference type="RefSeq" id="XP_028533266.1">
    <property type="nucleotide sequence ID" value="XM_028676815.1"/>
</dbReference>
<dbReference type="Pfam" id="PF00076">
    <property type="entry name" value="RRM_1"/>
    <property type="match status" value="1"/>
</dbReference>